<feature type="region of interest" description="Disordered" evidence="3">
    <location>
        <begin position="116"/>
        <end position="137"/>
    </location>
</feature>
<dbReference type="InterPro" id="IPR016191">
    <property type="entry name" value="Ribonuclease/ribotoxin"/>
</dbReference>
<dbReference type="EMBL" id="BMEM01000003">
    <property type="protein sequence ID" value="GGF54584.1"/>
    <property type="molecule type" value="Genomic_DNA"/>
</dbReference>
<dbReference type="AlphaFoldDB" id="A0A917BRV6"/>
<dbReference type="GO" id="GO:0003723">
    <property type="term" value="F:RNA binding"/>
    <property type="evidence" value="ECO:0007669"/>
    <property type="project" value="InterPro"/>
</dbReference>
<evidence type="ECO:0000256" key="3">
    <source>
        <dbReference type="SAM" id="MobiDB-lite"/>
    </source>
</evidence>
<proteinExistence type="predicted"/>
<name>A0A917BRV6_9MICO</name>
<keyword evidence="1" id="KW-0540">Nuclease</keyword>
<dbReference type="Proteomes" id="UP000605670">
    <property type="component" value="Unassembled WGS sequence"/>
</dbReference>
<dbReference type="GO" id="GO:0004521">
    <property type="term" value="F:RNA endonuclease activity"/>
    <property type="evidence" value="ECO:0007669"/>
    <property type="project" value="InterPro"/>
</dbReference>
<gene>
    <name evidence="4" type="ORF">GCM10011366_23040</name>
</gene>
<protein>
    <submittedName>
        <fullName evidence="4">Ribonuclease</fullName>
    </submittedName>
</protein>
<evidence type="ECO:0000313" key="4">
    <source>
        <dbReference type="EMBL" id="GGF54584.1"/>
    </source>
</evidence>
<dbReference type="RefSeq" id="WP_188430878.1">
    <property type="nucleotide sequence ID" value="NZ_BAABKH010000003.1"/>
</dbReference>
<dbReference type="SUPFAM" id="SSF53933">
    <property type="entry name" value="Microbial ribonucleases"/>
    <property type="match status" value="1"/>
</dbReference>
<dbReference type="GO" id="GO:0016787">
    <property type="term" value="F:hydrolase activity"/>
    <property type="evidence" value="ECO:0007669"/>
    <property type="project" value="UniProtKB-KW"/>
</dbReference>
<sequence>MRLSRPVQLGLLVLCALVVLWLVLQTVTADGETSPGPSGTAYPQESGAAGPTGTDTRDWDQIDACGSDVLPPELEDVADDVEAGGPFEYAGKDGSTFGNREGLLPDEARGYYREYTVETPGSPDRGARRIVTGGGETDPEVWYYTDDHYESFCEFAP</sequence>
<dbReference type="Pfam" id="PF00545">
    <property type="entry name" value="Ribonuclease"/>
    <property type="match status" value="1"/>
</dbReference>
<comment type="caution">
    <text evidence="4">The sequence shown here is derived from an EMBL/GenBank/DDBJ whole genome shotgun (WGS) entry which is preliminary data.</text>
</comment>
<reference evidence="4" key="1">
    <citation type="journal article" date="2014" name="Int. J. Syst. Evol. Microbiol.">
        <title>Complete genome sequence of Corynebacterium casei LMG S-19264T (=DSM 44701T), isolated from a smear-ripened cheese.</title>
        <authorList>
            <consortium name="US DOE Joint Genome Institute (JGI-PGF)"/>
            <person name="Walter F."/>
            <person name="Albersmeier A."/>
            <person name="Kalinowski J."/>
            <person name="Ruckert C."/>
        </authorList>
    </citation>
    <scope>NUCLEOTIDE SEQUENCE</scope>
    <source>
        <strain evidence="4">CGMCC 1.12160</strain>
    </source>
</reference>
<keyword evidence="2" id="KW-0378">Hydrolase</keyword>
<evidence type="ECO:0000256" key="2">
    <source>
        <dbReference type="ARBA" id="ARBA00022801"/>
    </source>
</evidence>
<dbReference type="Gene3D" id="3.10.450.30">
    <property type="entry name" value="Microbial ribonucleases"/>
    <property type="match status" value="1"/>
</dbReference>
<feature type="region of interest" description="Disordered" evidence="3">
    <location>
        <begin position="29"/>
        <end position="59"/>
    </location>
</feature>
<reference evidence="4" key="2">
    <citation type="submission" date="2020-09" db="EMBL/GenBank/DDBJ databases">
        <authorList>
            <person name="Sun Q."/>
            <person name="Zhou Y."/>
        </authorList>
    </citation>
    <scope>NUCLEOTIDE SEQUENCE</scope>
    <source>
        <strain evidence="4">CGMCC 1.12160</strain>
    </source>
</reference>
<accession>A0A917BRV6</accession>
<evidence type="ECO:0000313" key="5">
    <source>
        <dbReference type="Proteomes" id="UP000605670"/>
    </source>
</evidence>
<keyword evidence="5" id="KW-1185">Reference proteome</keyword>
<evidence type="ECO:0000256" key="1">
    <source>
        <dbReference type="ARBA" id="ARBA00022722"/>
    </source>
</evidence>
<dbReference type="InterPro" id="IPR000026">
    <property type="entry name" value="N1-like"/>
</dbReference>
<organism evidence="4 5">
    <name type="scientific">Ornithinimicrobium tianjinense</name>
    <dbReference type="NCBI Taxonomy" id="1195761"/>
    <lineage>
        <taxon>Bacteria</taxon>
        <taxon>Bacillati</taxon>
        <taxon>Actinomycetota</taxon>
        <taxon>Actinomycetes</taxon>
        <taxon>Micrococcales</taxon>
        <taxon>Ornithinimicrobiaceae</taxon>
        <taxon>Ornithinimicrobium</taxon>
    </lineage>
</organism>